<name>A0A1G2L2Y4_9BACT</name>
<keyword evidence="1" id="KW-1133">Transmembrane helix</keyword>
<proteinExistence type="predicted"/>
<organism evidence="2 3">
    <name type="scientific">Candidatus Sungbacteria bacterium RIFCSPLOWO2_01_FULL_47_10</name>
    <dbReference type="NCBI Taxonomy" id="1802276"/>
    <lineage>
        <taxon>Bacteria</taxon>
        <taxon>Candidatus Sungiibacteriota</taxon>
    </lineage>
</organism>
<evidence type="ECO:0000313" key="3">
    <source>
        <dbReference type="Proteomes" id="UP000177982"/>
    </source>
</evidence>
<evidence type="ECO:0000313" key="2">
    <source>
        <dbReference type="EMBL" id="OHA05102.1"/>
    </source>
</evidence>
<dbReference type="EMBL" id="MHQO01000061">
    <property type="protein sequence ID" value="OHA05102.1"/>
    <property type="molecule type" value="Genomic_DNA"/>
</dbReference>
<sequence length="67" mass="7999">MAGAKFKFSEWRSQIKDKLEALEDIYSIATERFSLSWERIELIGWFVLLFGWTILLIFDLYFAFIGK</sequence>
<dbReference type="AlphaFoldDB" id="A0A1G2L2Y4"/>
<reference evidence="2 3" key="1">
    <citation type="journal article" date="2016" name="Nat. Commun.">
        <title>Thousands of microbial genomes shed light on interconnected biogeochemical processes in an aquifer system.</title>
        <authorList>
            <person name="Anantharaman K."/>
            <person name="Brown C.T."/>
            <person name="Hug L.A."/>
            <person name="Sharon I."/>
            <person name="Castelle C.J."/>
            <person name="Probst A.J."/>
            <person name="Thomas B.C."/>
            <person name="Singh A."/>
            <person name="Wilkins M.J."/>
            <person name="Karaoz U."/>
            <person name="Brodie E.L."/>
            <person name="Williams K.H."/>
            <person name="Hubbard S.S."/>
            <person name="Banfield J.F."/>
        </authorList>
    </citation>
    <scope>NUCLEOTIDE SEQUENCE [LARGE SCALE GENOMIC DNA]</scope>
</reference>
<evidence type="ECO:0000256" key="1">
    <source>
        <dbReference type="SAM" id="Phobius"/>
    </source>
</evidence>
<accession>A0A1G2L2Y4</accession>
<keyword evidence="1" id="KW-0812">Transmembrane</keyword>
<protein>
    <submittedName>
        <fullName evidence="2">Uncharacterized protein</fullName>
    </submittedName>
</protein>
<gene>
    <name evidence="2" type="ORF">A2934_05060</name>
</gene>
<feature type="transmembrane region" description="Helical" evidence="1">
    <location>
        <begin position="42"/>
        <end position="64"/>
    </location>
</feature>
<keyword evidence="1" id="KW-0472">Membrane</keyword>
<dbReference type="Proteomes" id="UP000177982">
    <property type="component" value="Unassembled WGS sequence"/>
</dbReference>
<comment type="caution">
    <text evidence="2">The sequence shown here is derived from an EMBL/GenBank/DDBJ whole genome shotgun (WGS) entry which is preliminary data.</text>
</comment>